<keyword evidence="1" id="KW-1133">Transmembrane helix</keyword>
<keyword evidence="1" id="KW-0812">Transmembrane</keyword>
<name>A0ABW5BBY3_9BACT</name>
<accession>A0ABW5BBY3</accession>
<dbReference type="RefSeq" id="WP_380802286.1">
    <property type="nucleotide sequence ID" value="NZ_JBHUIV010000016.1"/>
</dbReference>
<dbReference type="Proteomes" id="UP001597414">
    <property type="component" value="Unassembled WGS sequence"/>
</dbReference>
<evidence type="ECO:0000313" key="2">
    <source>
        <dbReference type="EMBL" id="MFD2201995.1"/>
    </source>
</evidence>
<sequence length="215" mass="24677">MLSDIEKEKIKALETYRMEAMEEILNKKGAKSTIFKVLSFFNSKIGIWILSVIFASGGLKAYEDYKTKNLHEAKNKEIVEKLDLEISHKFIKFFWALDLIVSESQSISVDNLEVKIEEVQALVLGMESIKSDDPENLYPEYANRSLISLMLEQKRALIQLGISDPELDRVIGNLSNLSAFFAKHEKEFANITGIKNLIVQEMMLPRWENYGIKQP</sequence>
<evidence type="ECO:0000256" key="1">
    <source>
        <dbReference type="SAM" id="Phobius"/>
    </source>
</evidence>
<dbReference type="EMBL" id="JBHUIV010000016">
    <property type="protein sequence ID" value="MFD2201995.1"/>
    <property type="molecule type" value="Genomic_DNA"/>
</dbReference>
<evidence type="ECO:0000313" key="3">
    <source>
        <dbReference type="Proteomes" id="UP001597414"/>
    </source>
</evidence>
<keyword evidence="1" id="KW-0472">Membrane</keyword>
<comment type="caution">
    <text evidence="2">The sequence shown here is derived from an EMBL/GenBank/DDBJ whole genome shotgun (WGS) entry which is preliminary data.</text>
</comment>
<gene>
    <name evidence="2" type="ORF">ACFSKV_10475</name>
</gene>
<feature type="transmembrane region" description="Helical" evidence="1">
    <location>
        <begin position="45"/>
        <end position="62"/>
    </location>
</feature>
<keyword evidence="3" id="KW-1185">Reference proteome</keyword>
<reference evidence="3" key="1">
    <citation type="journal article" date="2019" name="Int. J. Syst. Evol. Microbiol.">
        <title>The Global Catalogue of Microorganisms (GCM) 10K type strain sequencing project: providing services to taxonomists for standard genome sequencing and annotation.</title>
        <authorList>
            <consortium name="The Broad Institute Genomics Platform"/>
            <consortium name="The Broad Institute Genome Sequencing Center for Infectious Disease"/>
            <person name="Wu L."/>
            <person name="Ma J."/>
        </authorList>
    </citation>
    <scope>NUCLEOTIDE SEQUENCE [LARGE SCALE GENOMIC DNA]</scope>
    <source>
        <strain evidence="3">KCTC 19812</strain>
    </source>
</reference>
<protein>
    <submittedName>
        <fullName evidence="2">Uncharacterized protein</fullName>
    </submittedName>
</protein>
<proteinExistence type="predicted"/>
<organism evidence="2 3">
    <name type="scientific">Shivajiella indica</name>
    <dbReference type="NCBI Taxonomy" id="872115"/>
    <lineage>
        <taxon>Bacteria</taxon>
        <taxon>Pseudomonadati</taxon>
        <taxon>Bacteroidota</taxon>
        <taxon>Cytophagia</taxon>
        <taxon>Cytophagales</taxon>
        <taxon>Cyclobacteriaceae</taxon>
        <taxon>Shivajiella</taxon>
    </lineage>
</organism>